<name>A0A9X3F831_9BACT</name>
<comment type="similarity">
    <text evidence="2">Belongs to the class-I pyridoxal-phosphate-dependent aminotransferase family.</text>
</comment>
<dbReference type="SUPFAM" id="SSF53383">
    <property type="entry name" value="PLP-dependent transferases"/>
    <property type="match status" value="1"/>
</dbReference>
<gene>
    <name evidence="7" type="ORF">OV079_48140</name>
</gene>
<dbReference type="AlphaFoldDB" id="A0A9X3F831"/>
<evidence type="ECO:0000256" key="3">
    <source>
        <dbReference type="ARBA" id="ARBA00022576"/>
    </source>
</evidence>
<dbReference type="EMBL" id="JAPNKE010000002">
    <property type="protein sequence ID" value="MCY1013176.1"/>
    <property type="molecule type" value="Genomic_DNA"/>
</dbReference>
<dbReference type="RefSeq" id="WP_267776915.1">
    <property type="nucleotide sequence ID" value="NZ_JAPNKE010000002.1"/>
</dbReference>
<feature type="domain" description="Aminotransferase class I/classII large" evidence="6">
    <location>
        <begin position="34"/>
        <end position="383"/>
    </location>
</feature>
<evidence type="ECO:0000256" key="2">
    <source>
        <dbReference type="ARBA" id="ARBA00007441"/>
    </source>
</evidence>
<dbReference type="GO" id="GO:0005737">
    <property type="term" value="C:cytoplasm"/>
    <property type="evidence" value="ECO:0007669"/>
    <property type="project" value="TreeGrafter"/>
</dbReference>
<dbReference type="InterPro" id="IPR015421">
    <property type="entry name" value="PyrdxlP-dep_Trfase_major"/>
</dbReference>
<keyword evidence="8" id="KW-1185">Reference proteome</keyword>
<sequence length="398" mass="43672">MSSARQPHLTARLQGFGTTIFTEMTRLAIQFGAVNLGQGFPNFDGPDFIKEAAIAAIRAGANQYSRMSGLPELNRAIAAHQQRFYDLSYDPDSEVTVYSGATEAICATLQALCDTGDEVVLFEPFYDSYRASVTMAGAVPKVVTLHAPDFAYRPEELEAVITPKTRAILLNTPHNPTGKVFTRSELEHIASLCQRFDLIAITDEVYEHLVYEGSHVPLATLPGMRERTVLISSSGKTFSFTGWKVGHTCAPPALSAAIRCAHQFVTFCTATPFQHALAKAFVADDAFFTGLVAEYRARRDRLCHGLRELGFGVLAPAGAYFVMTDIRPLGYADDVEFCRMLPEQVGVAAIPPSSFYERPANGRHLVRWAFCKTDDVLDEGLRRLQKLPRRAPLASAAG</sequence>
<evidence type="ECO:0000256" key="4">
    <source>
        <dbReference type="ARBA" id="ARBA00022679"/>
    </source>
</evidence>
<accession>A0A9X3F831</accession>
<dbReference type="GO" id="GO:0016212">
    <property type="term" value="F:kynurenine-oxoglutarate transaminase activity"/>
    <property type="evidence" value="ECO:0007669"/>
    <property type="project" value="TreeGrafter"/>
</dbReference>
<dbReference type="CDD" id="cd00609">
    <property type="entry name" value="AAT_like"/>
    <property type="match status" value="1"/>
</dbReference>
<dbReference type="Gene3D" id="3.40.640.10">
    <property type="entry name" value="Type I PLP-dependent aspartate aminotransferase-like (Major domain)"/>
    <property type="match status" value="1"/>
</dbReference>
<comment type="caution">
    <text evidence="7">The sequence shown here is derived from an EMBL/GenBank/DDBJ whole genome shotgun (WGS) entry which is preliminary data.</text>
</comment>
<dbReference type="InterPro" id="IPR004839">
    <property type="entry name" value="Aminotransferase_I/II_large"/>
</dbReference>
<evidence type="ECO:0000313" key="7">
    <source>
        <dbReference type="EMBL" id="MCY1013176.1"/>
    </source>
</evidence>
<reference evidence="7" key="1">
    <citation type="submission" date="2022-11" db="EMBL/GenBank/DDBJ databases">
        <title>Minimal conservation of predation-associated metabolite biosynthetic gene clusters underscores biosynthetic potential of Myxococcota including descriptions for ten novel species: Archangium lansinium sp. nov., Myxococcus landrumus sp. nov., Nannocystis bai.</title>
        <authorList>
            <person name="Ahearne A."/>
            <person name="Stevens C."/>
            <person name="Phillips K."/>
        </authorList>
    </citation>
    <scope>NUCLEOTIDE SEQUENCE</scope>
    <source>
        <strain evidence="7">Na p29</strain>
    </source>
</reference>
<dbReference type="Gene3D" id="3.90.1150.10">
    <property type="entry name" value="Aspartate Aminotransferase, domain 1"/>
    <property type="match status" value="1"/>
</dbReference>
<dbReference type="GO" id="GO:0030170">
    <property type="term" value="F:pyridoxal phosphate binding"/>
    <property type="evidence" value="ECO:0007669"/>
    <property type="project" value="InterPro"/>
</dbReference>
<comment type="cofactor">
    <cofactor evidence="1">
        <name>pyridoxal 5'-phosphate</name>
        <dbReference type="ChEBI" id="CHEBI:597326"/>
    </cofactor>
</comment>
<evidence type="ECO:0000313" key="8">
    <source>
        <dbReference type="Proteomes" id="UP001150924"/>
    </source>
</evidence>
<dbReference type="PANTHER" id="PTHR43807:SF20">
    <property type="entry name" value="FI04487P"/>
    <property type="match status" value="1"/>
</dbReference>
<dbReference type="NCBIfam" id="NF006569">
    <property type="entry name" value="PRK09082.1"/>
    <property type="match status" value="1"/>
</dbReference>
<dbReference type="PANTHER" id="PTHR43807">
    <property type="entry name" value="FI04487P"/>
    <property type="match status" value="1"/>
</dbReference>
<evidence type="ECO:0000259" key="6">
    <source>
        <dbReference type="Pfam" id="PF00155"/>
    </source>
</evidence>
<dbReference type="InterPro" id="IPR015424">
    <property type="entry name" value="PyrdxlP-dep_Trfase"/>
</dbReference>
<keyword evidence="5" id="KW-0663">Pyridoxal phosphate</keyword>
<dbReference type="FunFam" id="3.40.640.10:FF:000024">
    <property type="entry name" value="Kynurenine--oxoglutarate transaminase 3"/>
    <property type="match status" value="1"/>
</dbReference>
<dbReference type="Proteomes" id="UP001150924">
    <property type="component" value="Unassembled WGS sequence"/>
</dbReference>
<keyword evidence="3 7" id="KW-0032">Aminotransferase</keyword>
<organism evidence="7 8">
    <name type="scientific">Nannocystis pusilla</name>
    <dbReference type="NCBI Taxonomy" id="889268"/>
    <lineage>
        <taxon>Bacteria</taxon>
        <taxon>Pseudomonadati</taxon>
        <taxon>Myxococcota</taxon>
        <taxon>Polyangia</taxon>
        <taxon>Nannocystales</taxon>
        <taxon>Nannocystaceae</taxon>
        <taxon>Nannocystis</taxon>
    </lineage>
</organism>
<dbReference type="Pfam" id="PF00155">
    <property type="entry name" value="Aminotran_1_2"/>
    <property type="match status" value="1"/>
</dbReference>
<dbReference type="InterPro" id="IPR051326">
    <property type="entry name" value="Kynurenine-oxoglutarate_AT"/>
</dbReference>
<evidence type="ECO:0000256" key="5">
    <source>
        <dbReference type="ARBA" id="ARBA00022898"/>
    </source>
</evidence>
<dbReference type="InterPro" id="IPR015422">
    <property type="entry name" value="PyrdxlP-dep_Trfase_small"/>
</dbReference>
<protein>
    <submittedName>
        <fullName evidence="7">Methionine aminotransferase</fullName>
    </submittedName>
</protein>
<keyword evidence="4" id="KW-0808">Transferase</keyword>
<evidence type="ECO:0000256" key="1">
    <source>
        <dbReference type="ARBA" id="ARBA00001933"/>
    </source>
</evidence>
<proteinExistence type="inferred from homology"/>